<dbReference type="PANTHER" id="PTHR42946:SF1">
    <property type="entry name" value="PHOSPHOGLUCOMUTASE (ALPHA-D-GLUCOSE-1,6-BISPHOSPHATE-DEPENDENT)"/>
    <property type="match status" value="1"/>
</dbReference>
<dbReference type="InterPro" id="IPR005841">
    <property type="entry name" value="Alpha-D-phosphohexomutase_SF"/>
</dbReference>
<proteinExistence type="predicted"/>
<dbReference type="SUPFAM" id="SSF53738">
    <property type="entry name" value="Phosphoglucomutase, first 3 domains"/>
    <property type="match status" value="1"/>
</dbReference>
<dbReference type="GO" id="GO:0004615">
    <property type="term" value="F:phosphomannomutase activity"/>
    <property type="evidence" value="ECO:0007669"/>
    <property type="project" value="TreeGrafter"/>
</dbReference>
<name>A0A1E5WK72_9POAL</name>
<dbReference type="PANTHER" id="PTHR42946">
    <property type="entry name" value="PHOSPHOHEXOSE MUTASE"/>
    <property type="match status" value="1"/>
</dbReference>
<evidence type="ECO:0000256" key="2">
    <source>
        <dbReference type="ARBA" id="ARBA00022553"/>
    </source>
</evidence>
<dbReference type="Proteomes" id="UP000095767">
    <property type="component" value="Unassembled WGS sequence"/>
</dbReference>
<organism evidence="7 8">
    <name type="scientific">Dichanthelium oligosanthes</name>
    <dbReference type="NCBI Taxonomy" id="888268"/>
    <lineage>
        <taxon>Eukaryota</taxon>
        <taxon>Viridiplantae</taxon>
        <taxon>Streptophyta</taxon>
        <taxon>Embryophyta</taxon>
        <taxon>Tracheophyta</taxon>
        <taxon>Spermatophyta</taxon>
        <taxon>Magnoliopsida</taxon>
        <taxon>Liliopsida</taxon>
        <taxon>Poales</taxon>
        <taxon>Poaceae</taxon>
        <taxon>PACMAD clade</taxon>
        <taxon>Panicoideae</taxon>
        <taxon>Panicodae</taxon>
        <taxon>Paniceae</taxon>
        <taxon>Dichantheliinae</taxon>
        <taxon>Dichanthelium</taxon>
    </lineage>
</organism>
<evidence type="ECO:0000256" key="4">
    <source>
        <dbReference type="ARBA" id="ARBA00022842"/>
    </source>
</evidence>
<accession>A0A1E5WK72</accession>
<dbReference type="GO" id="GO:0009570">
    <property type="term" value="C:chloroplast stroma"/>
    <property type="evidence" value="ECO:0007669"/>
    <property type="project" value="TreeGrafter"/>
</dbReference>
<keyword evidence="4" id="KW-0460">Magnesium</keyword>
<dbReference type="GO" id="GO:0046872">
    <property type="term" value="F:metal ion binding"/>
    <property type="evidence" value="ECO:0007669"/>
    <property type="project" value="UniProtKB-KW"/>
</dbReference>
<dbReference type="FunFam" id="3.40.120.10:FF:000010">
    <property type="entry name" value="phosphomannomutase/phosphoglucomutase isoform X1"/>
    <property type="match status" value="1"/>
</dbReference>
<evidence type="ECO:0000256" key="1">
    <source>
        <dbReference type="ARBA" id="ARBA00001946"/>
    </source>
</evidence>
<dbReference type="Gene3D" id="3.40.120.10">
    <property type="entry name" value="Alpha-D-Glucose-1,6-Bisphosphate, subunit A, domain 3"/>
    <property type="match status" value="3"/>
</dbReference>
<dbReference type="SUPFAM" id="SSF55957">
    <property type="entry name" value="Phosphoglucomutase, C-terminal domain"/>
    <property type="match status" value="1"/>
</dbReference>
<feature type="domain" description="Alpha-D-phosphohexomutase alpha/beta/alpha" evidence="6">
    <location>
        <begin position="7"/>
        <end position="81"/>
    </location>
</feature>
<gene>
    <name evidence="7" type="ORF">BAE44_0001212</name>
</gene>
<evidence type="ECO:0000256" key="5">
    <source>
        <dbReference type="ARBA" id="ARBA00023235"/>
    </source>
</evidence>
<keyword evidence="8" id="KW-1185">Reference proteome</keyword>
<dbReference type="InterPro" id="IPR036900">
    <property type="entry name" value="A-D-PHexomutase_C_sf"/>
</dbReference>
<evidence type="ECO:0000256" key="3">
    <source>
        <dbReference type="ARBA" id="ARBA00022723"/>
    </source>
</evidence>
<keyword evidence="2" id="KW-0597">Phosphoprotein</keyword>
<dbReference type="InterPro" id="IPR005845">
    <property type="entry name" value="A-D-PHexomutase_a/b/a-II"/>
</dbReference>
<keyword evidence="3" id="KW-0479">Metal-binding</keyword>
<comment type="caution">
    <text evidence="7">The sequence shown here is derived from an EMBL/GenBank/DDBJ whole genome shotgun (WGS) entry which is preliminary data.</text>
</comment>
<sequence length="277" mass="29990">MSRGWEGSDRAAQDKVLKPLGAVTTGSQFLEPDGLFPNHIPNPEDKTAMKAITQAVLDNKADLGIIFDTDVDRSAAVDSSGRELNRNRLIALMAAIVLEENSIGEESHLAMETSGHGALKENHWLDDGAYIMVKLLNKLAAARTLGSSIGSKVLTDLVEGLEEAAVTVEIRLKIHQNHADLKGGSFRDYGELVLRHLENAIAKDPNLHKAPKNYEGVRVSGYGGWFLLRLSLHDPVLPLNIEAPSNDDAIKLGLAVLAAVSEFSALDVMALTKFVQQ</sequence>
<protein>
    <recommendedName>
        <fullName evidence="6">Alpha-D-phosphohexomutase alpha/beta/alpha domain-containing protein</fullName>
    </recommendedName>
</protein>
<dbReference type="PRINTS" id="PR00509">
    <property type="entry name" value="PGMPMM"/>
</dbReference>
<dbReference type="AlphaFoldDB" id="A0A1E5WK72"/>
<dbReference type="STRING" id="888268.A0A1E5WK72"/>
<evidence type="ECO:0000313" key="8">
    <source>
        <dbReference type="Proteomes" id="UP000095767"/>
    </source>
</evidence>
<dbReference type="OrthoDB" id="1743979at2759"/>
<dbReference type="Pfam" id="PF02879">
    <property type="entry name" value="PGM_PMM_II"/>
    <property type="match status" value="1"/>
</dbReference>
<dbReference type="GO" id="GO:0005975">
    <property type="term" value="P:carbohydrate metabolic process"/>
    <property type="evidence" value="ECO:0007669"/>
    <property type="project" value="InterPro"/>
</dbReference>
<dbReference type="InterPro" id="IPR016055">
    <property type="entry name" value="A-D-PHexomutase_a/b/a-I/II/III"/>
</dbReference>
<dbReference type="EMBL" id="LWDX02004271">
    <property type="protein sequence ID" value="OEL37769.1"/>
    <property type="molecule type" value="Genomic_DNA"/>
</dbReference>
<comment type="cofactor">
    <cofactor evidence="1">
        <name>Mg(2+)</name>
        <dbReference type="ChEBI" id="CHEBI:18420"/>
    </cofactor>
</comment>
<keyword evidence="5" id="KW-0413">Isomerase</keyword>
<evidence type="ECO:0000313" key="7">
    <source>
        <dbReference type="EMBL" id="OEL37769.1"/>
    </source>
</evidence>
<dbReference type="Gene3D" id="3.30.310.50">
    <property type="entry name" value="Alpha-D-phosphohexomutase, C-terminal domain"/>
    <property type="match status" value="1"/>
</dbReference>
<evidence type="ECO:0000259" key="6">
    <source>
        <dbReference type="Pfam" id="PF02879"/>
    </source>
</evidence>
<dbReference type="InterPro" id="IPR050060">
    <property type="entry name" value="Phosphoglucosamine_mutase"/>
</dbReference>
<reference evidence="7 8" key="1">
    <citation type="submission" date="2016-09" db="EMBL/GenBank/DDBJ databases">
        <title>The draft genome of Dichanthelium oligosanthes: A C3 panicoid grass species.</title>
        <authorList>
            <person name="Studer A.J."/>
            <person name="Schnable J.C."/>
            <person name="Brutnell T.P."/>
        </authorList>
    </citation>
    <scope>NUCLEOTIDE SEQUENCE [LARGE SCALE GENOMIC DNA]</scope>
    <source>
        <strain evidence="8">cv. Kellogg 1175</strain>
        <tissue evidence="7">Leaf</tissue>
    </source>
</reference>